<keyword evidence="4" id="KW-1185">Reference proteome</keyword>
<dbReference type="InterPro" id="IPR012902">
    <property type="entry name" value="N_methyl_site"/>
</dbReference>
<dbReference type="Pfam" id="PF07963">
    <property type="entry name" value="N_methyl"/>
    <property type="match status" value="1"/>
</dbReference>
<evidence type="ECO:0000313" key="4">
    <source>
        <dbReference type="Proteomes" id="UP000254958"/>
    </source>
</evidence>
<comment type="caution">
    <text evidence="3">The sequence shown here is derived from an EMBL/GenBank/DDBJ whole genome shotgun (WGS) entry which is preliminary data.</text>
</comment>
<evidence type="ECO:0000313" key="5">
    <source>
        <dbReference type="Proteomes" id="UP000562982"/>
    </source>
</evidence>
<proteinExistence type="predicted"/>
<dbReference type="InterPro" id="IPR045584">
    <property type="entry name" value="Pilin-like"/>
</dbReference>
<evidence type="ECO:0000313" key="2">
    <source>
        <dbReference type="EMBL" id="MBB2186665.1"/>
    </source>
</evidence>
<keyword evidence="1" id="KW-0472">Membrane</keyword>
<evidence type="ECO:0000313" key="3">
    <source>
        <dbReference type="EMBL" id="RDI38335.1"/>
    </source>
</evidence>
<dbReference type="OrthoDB" id="8253460at2"/>
<dbReference type="AlphaFoldDB" id="A0A370G3K3"/>
<gene>
    <name evidence="3" type="ORF">C7453_104280</name>
    <name evidence="2" type="ORF">HLH32_09735</name>
</gene>
<dbReference type="Proteomes" id="UP000254958">
    <property type="component" value="Unassembled WGS sequence"/>
</dbReference>
<keyword evidence="1" id="KW-1133">Transmembrane helix</keyword>
<dbReference type="SUPFAM" id="SSF54523">
    <property type="entry name" value="Pili subunits"/>
    <property type="match status" value="1"/>
</dbReference>
<name>A0A370G3K3_GLULI</name>
<sequence length="138" mass="14612">MTALRQSDRQAGFTLIEVLVAFAIVTLALTVAYRGMLDGVTATQLSNHTQDALSRAQSHMAAIGHGMQLAPLEQGGDDGSTFRWHVRITPAQTATGISSSLVLYHVQVTESWSDPTAGSGRRAVVLKSLRLAARAAGP</sequence>
<dbReference type="EMBL" id="QQAW01000004">
    <property type="protein sequence ID" value="RDI38335.1"/>
    <property type="molecule type" value="Genomic_DNA"/>
</dbReference>
<dbReference type="NCBIfam" id="TIGR02532">
    <property type="entry name" value="IV_pilin_GFxxxE"/>
    <property type="match status" value="1"/>
</dbReference>
<keyword evidence="1" id="KW-0812">Transmembrane</keyword>
<dbReference type="EMBL" id="JABEQI010000004">
    <property type="protein sequence ID" value="MBB2186665.1"/>
    <property type="molecule type" value="Genomic_DNA"/>
</dbReference>
<dbReference type="Proteomes" id="UP000562982">
    <property type="component" value="Unassembled WGS sequence"/>
</dbReference>
<accession>A0A370G3K3</accession>
<protein>
    <submittedName>
        <fullName evidence="3">General secretion pathway protein I</fullName>
    </submittedName>
    <submittedName>
        <fullName evidence="2">Prepilin-type N-terminal cleavage/methylation domain-containing protein</fullName>
    </submittedName>
</protein>
<evidence type="ECO:0000256" key="1">
    <source>
        <dbReference type="SAM" id="Phobius"/>
    </source>
</evidence>
<reference evidence="3 4" key="1">
    <citation type="submission" date="2018-07" db="EMBL/GenBank/DDBJ databases">
        <title>Genomic Encyclopedia of Type Strains, Phase IV (KMG-IV): sequencing the most valuable type-strain genomes for metagenomic binning, comparative biology and taxonomic classification.</title>
        <authorList>
            <person name="Goeker M."/>
        </authorList>
    </citation>
    <scope>NUCLEOTIDE SEQUENCE [LARGE SCALE GENOMIC DNA]</scope>
    <source>
        <strain evidence="3 4">DSM 5603</strain>
    </source>
</reference>
<dbReference type="RefSeq" id="WP_114727321.1">
    <property type="nucleotide sequence ID" value="NZ_BJMI01000003.1"/>
</dbReference>
<reference evidence="2 5" key="2">
    <citation type="submission" date="2020-04" db="EMBL/GenBank/DDBJ databases">
        <title>Description of novel Gluconacetobacter.</title>
        <authorList>
            <person name="Sombolestani A."/>
        </authorList>
    </citation>
    <scope>NUCLEOTIDE SEQUENCE [LARGE SCALE GENOMIC DNA]</scope>
    <source>
        <strain evidence="2 5">LMG 1382</strain>
    </source>
</reference>
<organism evidence="3 4">
    <name type="scientific">Gluconacetobacter liquefaciens</name>
    <name type="common">Acetobacter liquefaciens</name>
    <dbReference type="NCBI Taxonomy" id="89584"/>
    <lineage>
        <taxon>Bacteria</taxon>
        <taxon>Pseudomonadati</taxon>
        <taxon>Pseudomonadota</taxon>
        <taxon>Alphaproteobacteria</taxon>
        <taxon>Acetobacterales</taxon>
        <taxon>Acetobacteraceae</taxon>
        <taxon>Gluconacetobacter</taxon>
    </lineage>
</organism>
<feature type="transmembrane region" description="Helical" evidence="1">
    <location>
        <begin position="12"/>
        <end position="33"/>
    </location>
</feature>
<dbReference type="PROSITE" id="PS00409">
    <property type="entry name" value="PROKAR_NTER_METHYL"/>
    <property type="match status" value="1"/>
</dbReference>